<evidence type="ECO:0000313" key="3">
    <source>
        <dbReference type="WBParaSite" id="MCU_009300-RA"/>
    </source>
</evidence>
<organism evidence="3">
    <name type="scientific">Mesocestoides corti</name>
    <name type="common">Flatworm</name>
    <dbReference type="NCBI Taxonomy" id="53468"/>
    <lineage>
        <taxon>Eukaryota</taxon>
        <taxon>Metazoa</taxon>
        <taxon>Spiralia</taxon>
        <taxon>Lophotrochozoa</taxon>
        <taxon>Platyhelminthes</taxon>
        <taxon>Cestoda</taxon>
        <taxon>Eucestoda</taxon>
        <taxon>Cyclophyllidea</taxon>
        <taxon>Mesocestoididae</taxon>
        <taxon>Mesocestoides</taxon>
    </lineage>
</organism>
<evidence type="ECO:0000256" key="2">
    <source>
        <dbReference type="SAM" id="SignalP"/>
    </source>
</evidence>
<reference evidence="3" key="1">
    <citation type="submission" date="2019-11" db="UniProtKB">
        <authorList>
            <consortium name="WormBaseParasite"/>
        </authorList>
    </citation>
    <scope>IDENTIFICATION</scope>
</reference>
<feature type="compositionally biased region" description="Acidic residues" evidence="1">
    <location>
        <begin position="96"/>
        <end position="105"/>
    </location>
</feature>
<keyword evidence="2" id="KW-0732">Signal</keyword>
<evidence type="ECO:0000256" key="1">
    <source>
        <dbReference type="SAM" id="MobiDB-lite"/>
    </source>
</evidence>
<feature type="chain" id="PRO_5024371307" evidence="2">
    <location>
        <begin position="34"/>
        <end position="105"/>
    </location>
</feature>
<accession>A0A5K3FNT9</accession>
<dbReference type="AlphaFoldDB" id="A0A5K3FNT9"/>
<proteinExistence type="predicted"/>
<name>A0A5K3FNT9_MESCO</name>
<sequence length="105" mass="11488">MPTRGFYSNRVLRRFHKLLIFFILLSLSGLTSMQCTGVLYDRAGVPEVIEIAVPVATGSGDTSSSDMIQPLAELRQQINETITAKIGSTAVKQDTPDDEENQADT</sequence>
<feature type="region of interest" description="Disordered" evidence="1">
    <location>
        <begin position="86"/>
        <end position="105"/>
    </location>
</feature>
<protein>
    <submittedName>
        <fullName evidence="3">Mechanosensitive ion channel family protein</fullName>
    </submittedName>
</protein>
<feature type="signal peptide" evidence="2">
    <location>
        <begin position="1"/>
        <end position="33"/>
    </location>
</feature>
<dbReference type="WBParaSite" id="MCU_009300-RA">
    <property type="protein sequence ID" value="MCU_009300-RA"/>
    <property type="gene ID" value="MCU_009300"/>
</dbReference>